<dbReference type="Proteomes" id="UP001614394">
    <property type="component" value="Unassembled WGS sequence"/>
</dbReference>
<comment type="caution">
    <text evidence="2">The sequence shown here is derived from an EMBL/GenBank/DDBJ whole genome shotgun (WGS) entry which is preliminary data.</text>
</comment>
<protein>
    <recommendedName>
        <fullName evidence="4">DUF2178 domain-containing protein</fullName>
    </recommendedName>
</protein>
<evidence type="ECO:0000256" key="1">
    <source>
        <dbReference type="SAM" id="Phobius"/>
    </source>
</evidence>
<evidence type="ECO:0000313" key="2">
    <source>
        <dbReference type="EMBL" id="MFI9102089.1"/>
    </source>
</evidence>
<keyword evidence="1" id="KW-0472">Membrane</keyword>
<proteinExistence type="predicted"/>
<name>A0ABW8C6Q6_9ACTN</name>
<gene>
    <name evidence="2" type="ORF">ACIGXA_16350</name>
</gene>
<feature type="transmembrane region" description="Helical" evidence="1">
    <location>
        <begin position="86"/>
        <end position="105"/>
    </location>
</feature>
<evidence type="ECO:0008006" key="4">
    <source>
        <dbReference type="Google" id="ProtNLM"/>
    </source>
</evidence>
<dbReference type="EMBL" id="JBITYG010000004">
    <property type="protein sequence ID" value="MFI9102089.1"/>
    <property type="molecule type" value="Genomic_DNA"/>
</dbReference>
<feature type="transmembrane region" description="Helical" evidence="1">
    <location>
        <begin position="40"/>
        <end position="66"/>
    </location>
</feature>
<accession>A0ABW8C6Q6</accession>
<keyword evidence="1" id="KW-1133">Transmembrane helix</keyword>
<sequence length="139" mass="14849">MSYDEKNAWVYAVVAIGGYAGYLAVILGRAQGVPLTTVAYVMPMILAVSAATAASIVGHIVIAAAWPKEAGRTDQRDKEIHRHGEYVGGMVLAVGVLVPLGLAMAEIDYFWIANAIYLAFVLSALCGTTVKLVTYRRGF</sequence>
<feature type="transmembrane region" description="Helical" evidence="1">
    <location>
        <begin position="111"/>
        <end position="133"/>
    </location>
</feature>
<organism evidence="2 3">
    <name type="scientific">Streptomyces fildesensis</name>
    <dbReference type="NCBI Taxonomy" id="375757"/>
    <lineage>
        <taxon>Bacteria</taxon>
        <taxon>Bacillati</taxon>
        <taxon>Actinomycetota</taxon>
        <taxon>Actinomycetes</taxon>
        <taxon>Kitasatosporales</taxon>
        <taxon>Streptomycetaceae</taxon>
        <taxon>Streptomyces</taxon>
    </lineage>
</organism>
<reference evidence="2 3" key="1">
    <citation type="submission" date="2024-10" db="EMBL/GenBank/DDBJ databases">
        <title>The Natural Products Discovery Center: Release of the First 8490 Sequenced Strains for Exploring Actinobacteria Biosynthetic Diversity.</title>
        <authorList>
            <person name="Kalkreuter E."/>
            <person name="Kautsar S.A."/>
            <person name="Yang D."/>
            <person name="Bader C.D."/>
            <person name="Teijaro C.N."/>
            <person name="Fluegel L."/>
            <person name="Davis C.M."/>
            <person name="Simpson J.R."/>
            <person name="Lauterbach L."/>
            <person name="Steele A.D."/>
            <person name="Gui C."/>
            <person name="Meng S."/>
            <person name="Li G."/>
            <person name="Viehrig K."/>
            <person name="Ye F."/>
            <person name="Su P."/>
            <person name="Kiefer A.F."/>
            <person name="Nichols A."/>
            <person name="Cepeda A.J."/>
            <person name="Yan W."/>
            <person name="Fan B."/>
            <person name="Jiang Y."/>
            <person name="Adhikari A."/>
            <person name="Zheng C.-J."/>
            <person name="Schuster L."/>
            <person name="Cowan T.M."/>
            <person name="Smanski M.J."/>
            <person name="Chevrette M.G."/>
            <person name="De Carvalho L.P.S."/>
            <person name="Shen B."/>
        </authorList>
    </citation>
    <scope>NUCLEOTIDE SEQUENCE [LARGE SCALE GENOMIC DNA]</scope>
    <source>
        <strain evidence="2 3">NPDC053399</strain>
    </source>
</reference>
<dbReference type="RefSeq" id="WP_250992328.1">
    <property type="nucleotide sequence ID" value="NZ_JBITYG010000004.1"/>
</dbReference>
<feature type="transmembrane region" description="Helical" evidence="1">
    <location>
        <begin position="9"/>
        <end position="28"/>
    </location>
</feature>
<keyword evidence="3" id="KW-1185">Reference proteome</keyword>
<evidence type="ECO:0000313" key="3">
    <source>
        <dbReference type="Proteomes" id="UP001614394"/>
    </source>
</evidence>
<keyword evidence="1" id="KW-0812">Transmembrane</keyword>